<feature type="compositionally biased region" description="Polar residues" evidence="1">
    <location>
        <begin position="274"/>
        <end position="284"/>
    </location>
</feature>
<dbReference type="Proteomes" id="UP001058974">
    <property type="component" value="Chromosome 3"/>
</dbReference>
<accession>A0A9D5B3X2</accession>
<comment type="caution">
    <text evidence="2">The sequence shown here is derived from an EMBL/GenBank/DDBJ whole genome shotgun (WGS) entry which is preliminary data.</text>
</comment>
<feature type="region of interest" description="Disordered" evidence="1">
    <location>
        <begin position="179"/>
        <end position="284"/>
    </location>
</feature>
<feature type="compositionally biased region" description="Acidic residues" evidence="1">
    <location>
        <begin position="259"/>
        <end position="273"/>
    </location>
</feature>
<name>A0A9D5B3X2_PEA</name>
<evidence type="ECO:0000313" key="3">
    <source>
        <dbReference type="Proteomes" id="UP001058974"/>
    </source>
</evidence>
<organism evidence="2 3">
    <name type="scientific">Pisum sativum</name>
    <name type="common">Garden pea</name>
    <name type="synonym">Lathyrus oleraceus</name>
    <dbReference type="NCBI Taxonomy" id="3888"/>
    <lineage>
        <taxon>Eukaryota</taxon>
        <taxon>Viridiplantae</taxon>
        <taxon>Streptophyta</taxon>
        <taxon>Embryophyta</taxon>
        <taxon>Tracheophyta</taxon>
        <taxon>Spermatophyta</taxon>
        <taxon>Magnoliopsida</taxon>
        <taxon>eudicotyledons</taxon>
        <taxon>Gunneridae</taxon>
        <taxon>Pentapetalae</taxon>
        <taxon>rosids</taxon>
        <taxon>fabids</taxon>
        <taxon>Fabales</taxon>
        <taxon>Fabaceae</taxon>
        <taxon>Papilionoideae</taxon>
        <taxon>50 kb inversion clade</taxon>
        <taxon>NPAAA clade</taxon>
        <taxon>Hologalegina</taxon>
        <taxon>IRL clade</taxon>
        <taxon>Fabeae</taxon>
        <taxon>Lathyrus</taxon>
    </lineage>
</organism>
<proteinExistence type="predicted"/>
<protein>
    <submittedName>
        <fullName evidence="2">Uncharacterized protein</fullName>
    </submittedName>
</protein>
<sequence>MMATSSEMLIQQDVTKINLDNGPWVGIHGKKKPLSIYEEGLKILKKEGLLPPDDPTLVTWSPTDHYGSNTGRTSKPFIHPSEVQSDGKLKPLTQAEEVLNWQSKNMVSQNEIFQNLDKLVDKIAEKIDEINEYLKPIENSFFDTPVFPAYFKQPEKSSPLYLAYVSSPPNQVRYIPTTYRTKSTRTTTPLTSKTKGKASYLSASSSDSQDIPETPPPKIQKEEETPYKGFQAMTITRNYEYPQKNYPLDESSAQKTDESSTDGDNNYDQETSTDETSGSISSKS</sequence>
<dbReference type="EMBL" id="JAMSHJ010000003">
    <property type="protein sequence ID" value="KAI5428604.1"/>
    <property type="molecule type" value="Genomic_DNA"/>
</dbReference>
<evidence type="ECO:0000313" key="2">
    <source>
        <dbReference type="EMBL" id="KAI5428604.1"/>
    </source>
</evidence>
<reference evidence="2 3" key="1">
    <citation type="journal article" date="2022" name="Nat. Genet.">
        <title>Improved pea reference genome and pan-genome highlight genomic features and evolutionary characteristics.</title>
        <authorList>
            <person name="Yang T."/>
            <person name="Liu R."/>
            <person name="Luo Y."/>
            <person name="Hu S."/>
            <person name="Wang D."/>
            <person name="Wang C."/>
            <person name="Pandey M.K."/>
            <person name="Ge S."/>
            <person name="Xu Q."/>
            <person name="Li N."/>
            <person name="Li G."/>
            <person name="Huang Y."/>
            <person name="Saxena R.K."/>
            <person name="Ji Y."/>
            <person name="Li M."/>
            <person name="Yan X."/>
            <person name="He Y."/>
            <person name="Liu Y."/>
            <person name="Wang X."/>
            <person name="Xiang C."/>
            <person name="Varshney R.K."/>
            <person name="Ding H."/>
            <person name="Gao S."/>
            <person name="Zong X."/>
        </authorList>
    </citation>
    <scope>NUCLEOTIDE SEQUENCE [LARGE SCALE GENOMIC DNA]</scope>
    <source>
        <strain evidence="2 3">cv. Zhongwan 6</strain>
    </source>
</reference>
<feature type="compositionally biased region" description="Low complexity" evidence="1">
    <location>
        <begin position="179"/>
        <end position="208"/>
    </location>
</feature>
<dbReference type="AlphaFoldDB" id="A0A9D5B3X2"/>
<evidence type="ECO:0000256" key="1">
    <source>
        <dbReference type="SAM" id="MobiDB-lite"/>
    </source>
</evidence>
<gene>
    <name evidence="2" type="ORF">KIW84_033560</name>
</gene>
<dbReference type="Gramene" id="Psat03G0356000-T1">
    <property type="protein sequence ID" value="KAI5428604.1"/>
    <property type="gene ID" value="KIW84_033560"/>
</dbReference>
<keyword evidence="3" id="KW-1185">Reference proteome</keyword>